<dbReference type="AlphaFoldDB" id="A0A9P8IEI8"/>
<dbReference type="SUPFAM" id="SSF53474">
    <property type="entry name" value="alpha/beta-Hydrolases"/>
    <property type="match status" value="1"/>
</dbReference>
<comment type="caution">
    <text evidence="1">The sequence shown here is derived from an EMBL/GenBank/DDBJ whole genome shotgun (WGS) entry which is preliminary data.</text>
</comment>
<gene>
    <name evidence="1" type="ORF">FGG08_002808</name>
</gene>
<dbReference type="EMBL" id="JAGHQL010000045">
    <property type="protein sequence ID" value="KAH0542853.1"/>
    <property type="molecule type" value="Genomic_DNA"/>
</dbReference>
<accession>A0A9P8IEI8</accession>
<dbReference type="OrthoDB" id="202545at2759"/>
<evidence type="ECO:0000313" key="2">
    <source>
        <dbReference type="Proteomes" id="UP000698800"/>
    </source>
</evidence>
<organism evidence="1 2">
    <name type="scientific">Glutinoglossum americanum</name>
    <dbReference type="NCBI Taxonomy" id="1670608"/>
    <lineage>
        <taxon>Eukaryota</taxon>
        <taxon>Fungi</taxon>
        <taxon>Dikarya</taxon>
        <taxon>Ascomycota</taxon>
        <taxon>Pezizomycotina</taxon>
        <taxon>Geoglossomycetes</taxon>
        <taxon>Geoglossales</taxon>
        <taxon>Geoglossaceae</taxon>
        <taxon>Glutinoglossum</taxon>
    </lineage>
</organism>
<dbReference type="PANTHER" id="PTHR42044">
    <property type="entry name" value="DUF676 DOMAIN-CONTAINING PROTEIN-RELATED"/>
    <property type="match status" value="1"/>
</dbReference>
<name>A0A9P8IEI8_9PEZI</name>
<evidence type="ECO:0008006" key="3">
    <source>
        <dbReference type="Google" id="ProtNLM"/>
    </source>
</evidence>
<reference evidence="1" key="1">
    <citation type="submission" date="2021-03" db="EMBL/GenBank/DDBJ databases">
        <title>Comparative genomics and phylogenomic investigation of the class Geoglossomycetes provide insights into ecological specialization and systematics.</title>
        <authorList>
            <person name="Melie T."/>
            <person name="Pirro S."/>
            <person name="Miller A.N."/>
            <person name="Quandt A."/>
        </authorList>
    </citation>
    <scope>NUCLEOTIDE SEQUENCE</scope>
    <source>
        <strain evidence="1">GBOQ0MN5Z8</strain>
    </source>
</reference>
<dbReference type="PANTHER" id="PTHR42044:SF2">
    <property type="entry name" value="DUF676 DOMAIN-CONTAINING PROTEIN"/>
    <property type="match status" value="1"/>
</dbReference>
<keyword evidence="2" id="KW-1185">Reference proteome</keyword>
<protein>
    <recommendedName>
        <fullName evidence="3">DUF676 domain-containing protein</fullName>
    </recommendedName>
</protein>
<proteinExistence type="predicted"/>
<sequence length="352" mass="39454">MEQFGDERWLFINGIASRHVSSNALCELLLRDTSNHWLQSNVDRVSSTFGRPVLGIHNRSYGLIYDLLESLMQRCFSITTEDSRIIYDHLKAFTLDPSVKKVIVLAHSQGGLILSMVLDRMYADLPCDQMSKLVAAPQSPPWNKEIYTFGSAASHFNNPLNTIRPRGASYSRLNGNANNTEDSERKVSHIEHYCNDNDLVGRWGVLYNVKSLPDNRYCGLIFTRCYATGHLFNQHYMDVMFPMDPLLANTFLDELVEVDEETAVRREGVRGQKIASKKLPGINGHEDALLAATQNGLRIDFIGAAKAGAERARGGTVRQLSRLWRYRNGQKPPIPLETMDGLLNGAALKGGK</sequence>
<dbReference type="Proteomes" id="UP000698800">
    <property type="component" value="Unassembled WGS sequence"/>
</dbReference>
<evidence type="ECO:0000313" key="1">
    <source>
        <dbReference type="EMBL" id="KAH0542853.1"/>
    </source>
</evidence>
<dbReference type="InterPro" id="IPR029058">
    <property type="entry name" value="AB_hydrolase_fold"/>
</dbReference>